<feature type="chain" id="PRO_5032620468" evidence="1">
    <location>
        <begin position="23"/>
        <end position="120"/>
    </location>
</feature>
<dbReference type="EMBL" id="JACIJD010000015">
    <property type="protein sequence ID" value="MBB5695188.1"/>
    <property type="molecule type" value="Genomic_DNA"/>
</dbReference>
<sequence length="120" mass="12079">MRDLLAATFAFAVLLAGLPAGSAAQTVTGTTNNAAEIRVFDGNGKPAGSRPAADVIGHRVVSPDNEYGHIGVETASGVTYLRRSAVAIQGALPPPPGGCLAMGTQGRDGRGTTNGFGNCR</sequence>
<proteinExistence type="predicted"/>
<name>A0A840Y249_9PROT</name>
<protein>
    <submittedName>
        <fullName evidence="2">Uncharacterized protein</fullName>
    </submittedName>
</protein>
<keyword evidence="3" id="KW-1185">Reference proteome</keyword>
<accession>A0A840Y249</accession>
<keyword evidence="1" id="KW-0732">Signal</keyword>
<gene>
    <name evidence="2" type="ORF">FHS87_003243</name>
</gene>
<organism evidence="2 3">
    <name type="scientific">Muricoccus pecuniae</name>
    <dbReference type="NCBI Taxonomy" id="693023"/>
    <lineage>
        <taxon>Bacteria</taxon>
        <taxon>Pseudomonadati</taxon>
        <taxon>Pseudomonadota</taxon>
        <taxon>Alphaproteobacteria</taxon>
        <taxon>Acetobacterales</taxon>
        <taxon>Roseomonadaceae</taxon>
        <taxon>Muricoccus</taxon>
    </lineage>
</organism>
<feature type="signal peptide" evidence="1">
    <location>
        <begin position="1"/>
        <end position="22"/>
    </location>
</feature>
<dbReference type="Proteomes" id="UP000580654">
    <property type="component" value="Unassembled WGS sequence"/>
</dbReference>
<evidence type="ECO:0000313" key="2">
    <source>
        <dbReference type="EMBL" id="MBB5695188.1"/>
    </source>
</evidence>
<evidence type="ECO:0000313" key="3">
    <source>
        <dbReference type="Proteomes" id="UP000580654"/>
    </source>
</evidence>
<reference evidence="2 3" key="1">
    <citation type="submission" date="2020-08" db="EMBL/GenBank/DDBJ databases">
        <title>Genomic Encyclopedia of Type Strains, Phase IV (KMG-IV): sequencing the most valuable type-strain genomes for metagenomic binning, comparative biology and taxonomic classification.</title>
        <authorList>
            <person name="Goeker M."/>
        </authorList>
    </citation>
    <scope>NUCLEOTIDE SEQUENCE [LARGE SCALE GENOMIC DNA]</scope>
    <source>
        <strain evidence="2 3">DSM 25622</strain>
    </source>
</reference>
<comment type="caution">
    <text evidence="2">The sequence shown here is derived from an EMBL/GenBank/DDBJ whole genome shotgun (WGS) entry which is preliminary data.</text>
</comment>
<evidence type="ECO:0000256" key="1">
    <source>
        <dbReference type="SAM" id="SignalP"/>
    </source>
</evidence>
<dbReference type="AlphaFoldDB" id="A0A840Y249"/>
<dbReference type="RefSeq" id="WP_184520398.1">
    <property type="nucleotide sequence ID" value="NZ_JACIJD010000015.1"/>
</dbReference>